<dbReference type="InterPro" id="IPR058537">
    <property type="entry name" value="TPR_TNPO3_IPO13_4th"/>
</dbReference>
<dbReference type="Pfam" id="PF18806">
    <property type="entry name" value="Importin_rep_3"/>
    <property type="match status" value="1"/>
</dbReference>
<dbReference type="OrthoDB" id="2016913at2759"/>
<dbReference type="Pfam" id="PF03810">
    <property type="entry name" value="IBN_N"/>
    <property type="match status" value="1"/>
</dbReference>
<dbReference type="EMBL" id="CAJPVJ010010859">
    <property type="protein sequence ID" value="CAG2173461.1"/>
    <property type="molecule type" value="Genomic_DNA"/>
</dbReference>
<evidence type="ECO:0000256" key="7">
    <source>
        <dbReference type="ARBA" id="ARBA00023242"/>
    </source>
</evidence>
<proteinExistence type="inferred from homology"/>
<accession>A0A7R9QTI9</accession>
<keyword evidence="7" id="KW-0539">Nucleus</keyword>
<feature type="domain" description="Importin N-terminal" evidence="8">
    <location>
        <begin position="27"/>
        <end position="93"/>
    </location>
</feature>
<evidence type="ECO:0000313" key="9">
    <source>
        <dbReference type="EMBL" id="CAD7656274.1"/>
    </source>
</evidence>
<dbReference type="InterPro" id="IPR016024">
    <property type="entry name" value="ARM-type_fold"/>
</dbReference>
<keyword evidence="5" id="KW-0813">Transport</keyword>
<dbReference type="InterPro" id="IPR040709">
    <property type="entry name" value="Importin_rep_1"/>
</dbReference>
<evidence type="ECO:0000256" key="3">
    <source>
        <dbReference type="ARBA" id="ARBA00011422"/>
    </source>
</evidence>
<dbReference type="SMART" id="SM00913">
    <property type="entry name" value="IBN_N"/>
    <property type="match status" value="1"/>
</dbReference>
<dbReference type="Pfam" id="PF18773">
    <property type="entry name" value="Importin_rep"/>
    <property type="match status" value="1"/>
</dbReference>
<comment type="subunit">
    <text evidence="3">Interacts with UBC9, RAN, RBM8A, eIF-1A and PAX6.</text>
</comment>
<dbReference type="GO" id="GO:0005737">
    <property type="term" value="C:cytoplasm"/>
    <property type="evidence" value="ECO:0007669"/>
    <property type="project" value="TreeGrafter"/>
</dbReference>
<dbReference type="AlphaFoldDB" id="A0A7R9QTI9"/>
<keyword evidence="6" id="KW-0677">Repeat</keyword>
<evidence type="ECO:0000256" key="1">
    <source>
        <dbReference type="ARBA" id="ARBA00004123"/>
    </source>
</evidence>
<evidence type="ECO:0000313" key="10">
    <source>
        <dbReference type="Proteomes" id="UP000728032"/>
    </source>
</evidence>
<dbReference type="PANTHER" id="PTHR12363:SF33">
    <property type="entry name" value="IMPORTIN-13"/>
    <property type="match status" value="1"/>
</dbReference>
<comment type="subcellular location">
    <subcellularLocation>
        <location evidence="1">Nucleus</location>
    </subcellularLocation>
</comment>
<dbReference type="GO" id="GO:0005634">
    <property type="term" value="C:nucleus"/>
    <property type="evidence" value="ECO:0007669"/>
    <property type="project" value="UniProtKB-SubCell"/>
</dbReference>
<name>A0A7R9QTI9_9ACAR</name>
<dbReference type="InterPro" id="IPR013598">
    <property type="entry name" value="Exportin-1/Importin-b-like"/>
</dbReference>
<dbReference type="InterPro" id="IPR040520">
    <property type="entry name" value="Importin_rep_3"/>
</dbReference>
<evidence type="ECO:0000256" key="6">
    <source>
        <dbReference type="ARBA" id="ARBA00022737"/>
    </source>
</evidence>
<gene>
    <name evidence="9" type="ORF">ONB1V03_LOCUS12913</name>
</gene>
<evidence type="ECO:0000256" key="2">
    <source>
        <dbReference type="ARBA" id="ARBA00007991"/>
    </source>
</evidence>
<dbReference type="PANTHER" id="PTHR12363">
    <property type="entry name" value="TRANSPORTIN 3 AND IMPORTIN 13"/>
    <property type="match status" value="1"/>
</dbReference>
<organism evidence="9">
    <name type="scientific">Oppiella nova</name>
    <dbReference type="NCBI Taxonomy" id="334625"/>
    <lineage>
        <taxon>Eukaryota</taxon>
        <taxon>Metazoa</taxon>
        <taxon>Ecdysozoa</taxon>
        <taxon>Arthropoda</taxon>
        <taxon>Chelicerata</taxon>
        <taxon>Arachnida</taxon>
        <taxon>Acari</taxon>
        <taxon>Acariformes</taxon>
        <taxon>Sarcoptiformes</taxon>
        <taxon>Oribatida</taxon>
        <taxon>Brachypylina</taxon>
        <taxon>Oppioidea</taxon>
        <taxon>Oppiidae</taxon>
        <taxon>Oppiella</taxon>
    </lineage>
</organism>
<keyword evidence="10" id="KW-1185">Reference proteome</keyword>
<dbReference type="InterPro" id="IPR051345">
    <property type="entry name" value="Importin_beta-like_NTR"/>
</dbReference>
<comment type="similarity">
    <text evidence="2">Belongs to the importin beta family.</text>
</comment>
<dbReference type="Pfam" id="PF08389">
    <property type="entry name" value="Xpo1"/>
    <property type="match status" value="1"/>
</dbReference>
<dbReference type="InterPro" id="IPR011989">
    <property type="entry name" value="ARM-like"/>
</dbReference>
<evidence type="ECO:0000256" key="4">
    <source>
        <dbReference type="ARBA" id="ARBA00016020"/>
    </source>
</evidence>
<sequence>MDVSIETIERLVHELYHNSNQLSQSSANQYLTCLQVSTQAWDVVSALLNPNKPLEVQYFGASTLYTKVTKCYHELDPQKQLDLKNELIQLLVSYLSLDGMRIVETRIVVSLAAYVIHSVANNWENAITDLVNVLQPNKLSHIPVNRVLQTLMDLLSAIPEEFQTIYMTQHQKIVIRSALLKFNEQIFSIVLTLLSEPQLPEEIKLSTIKCFSNWSQNTGPLIIGDNHSDIVLLVLRSVCDDNLSQTAVEAITNIYSHPEMHKQPNLVLRLIDQMVGLEPTLNKAIQESNPEMANNIYTLFIQVTETHSRLVLNALIDTPESRDNILKAIAVILQCSSTPGYHSIDETCSEQAFNFWYTLQDDIIASDESRIETYLAIFNPLFHSLIDAFLVKVQYPSDDVYENEWNSYDRESFRCYRQDIGDSFMYCYNILRVSMLSSLLSHFQLAANQLTARVSTDQHKSWQYLEAVLHAFSSIAENVGHSETAYLQQLFSSLPNIPFNYVSSPRLLATAMETLAAYAEWISNNSSYLPNVLSLLMIGLKAHEYVVVSATMALKDITRECQLILKPFAQQILSICDQSLGPESHLKPKDKSRIMCSIGLTLSVLPIEDIMIAINKLLTPIITDIHNVLNQCERESSNIDNETVRTHVSSQLSMLAMLFSTLDVNVKRNDSEDESQMVSNSKAYNSSPQPIYIILEQVLPIFNSIGTKWPTDETITESLCECIKKSVITLLDEIKPLVGKILELLLYLFKTSGQTSVLEISKQLIVLFGKDLDLQNDLNKYFVEICNHTMSCCQTDLRQQTSLLEVFYSVLANVVKRVPLLFSSTSLDVSTLFRCAMSALLLPEKPTVRYSSAFISEFVILSREVEAMNKVVNEEIENLLGQVFVVIGGTYDSPRCVVEHMADILMALNWKYFDNLSRSINSLVQKEGFPTNHVNYEKKSHFVRLILTQRKNKRKLKEVINEFSLTCRGLIGNEYSNQMIKLPF</sequence>
<reference evidence="9" key="1">
    <citation type="submission" date="2020-11" db="EMBL/GenBank/DDBJ databases">
        <authorList>
            <person name="Tran Van P."/>
        </authorList>
    </citation>
    <scope>NUCLEOTIDE SEQUENCE</scope>
</reference>
<evidence type="ECO:0000259" key="8">
    <source>
        <dbReference type="SMART" id="SM00913"/>
    </source>
</evidence>
<protein>
    <recommendedName>
        <fullName evidence="4">Importin-13</fullName>
    </recommendedName>
</protein>
<dbReference type="Proteomes" id="UP000728032">
    <property type="component" value="Unassembled WGS sequence"/>
</dbReference>
<dbReference type="EMBL" id="OC925684">
    <property type="protein sequence ID" value="CAD7656274.1"/>
    <property type="molecule type" value="Genomic_DNA"/>
</dbReference>
<dbReference type="Gene3D" id="1.25.10.10">
    <property type="entry name" value="Leucine-rich Repeat Variant"/>
    <property type="match status" value="1"/>
</dbReference>
<dbReference type="InterPro" id="IPR001494">
    <property type="entry name" value="Importin-beta_N"/>
</dbReference>
<evidence type="ECO:0000256" key="5">
    <source>
        <dbReference type="ARBA" id="ARBA00022448"/>
    </source>
</evidence>
<dbReference type="GO" id="GO:0006606">
    <property type="term" value="P:protein import into nucleus"/>
    <property type="evidence" value="ECO:0007669"/>
    <property type="project" value="TreeGrafter"/>
</dbReference>
<dbReference type="Pfam" id="PF24139">
    <property type="entry name" value="TPR_TNPO3_IPO13_4th"/>
    <property type="match status" value="1"/>
</dbReference>
<dbReference type="SUPFAM" id="SSF48371">
    <property type="entry name" value="ARM repeat"/>
    <property type="match status" value="1"/>
</dbReference>
<dbReference type="GO" id="GO:0031267">
    <property type="term" value="F:small GTPase binding"/>
    <property type="evidence" value="ECO:0007669"/>
    <property type="project" value="InterPro"/>
</dbReference>